<accession>A0A6V8LSX5</accession>
<evidence type="ECO:0000256" key="5">
    <source>
        <dbReference type="RuleBase" id="RU363041"/>
    </source>
</evidence>
<dbReference type="PANTHER" id="PTHR43701:SF2">
    <property type="entry name" value="MEMBRANE TRANSPORTER PROTEIN YJNA-RELATED"/>
    <property type="match status" value="1"/>
</dbReference>
<dbReference type="GO" id="GO:0005886">
    <property type="term" value="C:plasma membrane"/>
    <property type="evidence" value="ECO:0007669"/>
    <property type="project" value="UniProtKB-SubCell"/>
</dbReference>
<feature type="signal peptide" evidence="6">
    <location>
        <begin position="1"/>
        <end position="27"/>
    </location>
</feature>
<dbReference type="InterPro" id="IPR051598">
    <property type="entry name" value="TSUP/Inactive_protease-like"/>
</dbReference>
<keyword evidence="5" id="KW-1003">Cell membrane</keyword>
<feature type="transmembrane region" description="Helical" evidence="5">
    <location>
        <begin position="302"/>
        <end position="323"/>
    </location>
</feature>
<keyword evidence="2 5" id="KW-0812">Transmembrane</keyword>
<keyword evidence="4 5" id="KW-0472">Membrane</keyword>
<comment type="similarity">
    <text evidence="5">Belongs to the 4-toluene sulfonate uptake permease (TSUP) (TC 2.A.102) family.</text>
</comment>
<evidence type="ECO:0000313" key="7">
    <source>
        <dbReference type="EMBL" id="GFK94060.1"/>
    </source>
</evidence>
<dbReference type="InterPro" id="IPR002781">
    <property type="entry name" value="TM_pro_TauE-like"/>
</dbReference>
<keyword evidence="8" id="KW-1185">Reference proteome</keyword>
<gene>
    <name evidence="7" type="ORF">NNJEOMEG_01899</name>
</gene>
<comment type="subcellular location">
    <subcellularLocation>
        <location evidence="5">Cell membrane</location>
        <topology evidence="5">Multi-pass membrane protein</topology>
    </subcellularLocation>
    <subcellularLocation>
        <location evidence="1">Membrane</location>
        <topology evidence="1">Multi-pass membrane protein</topology>
    </subcellularLocation>
</comment>
<keyword evidence="3 5" id="KW-1133">Transmembrane helix</keyword>
<name>A0A6V8LSX5_9BACT</name>
<evidence type="ECO:0000256" key="4">
    <source>
        <dbReference type="ARBA" id="ARBA00023136"/>
    </source>
</evidence>
<proteinExistence type="inferred from homology"/>
<dbReference type="AlphaFoldDB" id="A0A6V8LSX5"/>
<evidence type="ECO:0000256" key="6">
    <source>
        <dbReference type="SAM" id="SignalP"/>
    </source>
</evidence>
<dbReference type="Proteomes" id="UP000494245">
    <property type="component" value="Unassembled WGS sequence"/>
</dbReference>
<evidence type="ECO:0000256" key="2">
    <source>
        <dbReference type="ARBA" id="ARBA00022692"/>
    </source>
</evidence>
<organism evidence="7 8">
    <name type="scientific">Fundidesulfovibrio magnetotacticus</name>
    <dbReference type="NCBI Taxonomy" id="2730080"/>
    <lineage>
        <taxon>Bacteria</taxon>
        <taxon>Pseudomonadati</taxon>
        <taxon>Thermodesulfobacteriota</taxon>
        <taxon>Desulfovibrionia</taxon>
        <taxon>Desulfovibrionales</taxon>
        <taxon>Desulfovibrionaceae</taxon>
        <taxon>Fundidesulfovibrio</taxon>
    </lineage>
</organism>
<sequence>MSRKRAIVAMVMLCLVMASYYVPFGQAQDKAADPAQAPAAAAAPAAGSITLNVDKTALKNGGDIKVTGKAPAGKGVYLEVWNDNKVRSVFFDSAKPNPETPPPYKLYLTEGLPAFYQIYLPKDKAEALSKVAGSGPKFQYSVVLKELGADVAYNVPAKVAIDAFQSTIMASILGSRGEPLPKLDAQETKRRSMQLVKARFRSKGKLLAATVDVAPDGAFSAVVKIPDGSAPGKYNIVAYADKEKSAPAVVENSIAFPVLYMENAGTSMNVFWPFLLTLAIGVFGVLMGAGGGFLLNPILLSIWPVLPHTVVAGTVTPTVLFSQGSGIYNYSKIKFISWKLGVIMGLAMAAGGFIGPKLTELITLDQFKFVFGWILLVLGALMFWQTTPGYLEKNKKEQAILKEFKKRAEENAKAKA</sequence>
<protein>
    <recommendedName>
        <fullName evidence="5">Probable membrane transporter protein</fullName>
    </recommendedName>
</protein>
<dbReference type="Pfam" id="PF01925">
    <property type="entry name" value="TauE"/>
    <property type="match status" value="1"/>
</dbReference>
<dbReference type="EMBL" id="BLTE01000008">
    <property type="protein sequence ID" value="GFK94060.1"/>
    <property type="molecule type" value="Genomic_DNA"/>
</dbReference>
<keyword evidence="6" id="KW-0732">Signal</keyword>
<evidence type="ECO:0000256" key="3">
    <source>
        <dbReference type="ARBA" id="ARBA00022989"/>
    </source>
</evidence>
<feature type="chain" id="PRO_5028812656" description="Probable membrane transporter protein" evidence="6">
    <location>
        <begin position="28"/>
        <end position="416"/>
    </location>
</feature>
<feature type="transmembrane region" description="Helical" evidence="5">
    <location>
        <begin position="367"/>
        <end position="384"/>
    </location>
</feature>
<comment type="caution">
    <text evidence="7">The sequence shown here is derived from an EMBL/GenBank/DDBJ whole genome shotgun (WGS) entry which is preliminary data.</text>
</comment>
<evidence type="ECO:0000313" key="8">
    <source>
        <dbReference type="Proteomes" id="UP000494245"/>
    </source>
</evidence>
<feature type="transmembrane region" description="Helical" evidence="5">
    <location>
        <begin position="335"/>
        <end position="355"/>
    </location>
</feature>
<reference evidence="7 8" key="2">
    <citation type="submission" date="2020-05" db="EMBL/GenBank/DDBJ databases">
        <title>Draft genome sequence of Desulfovibrio sp. strainFSS-1.</title>
        <authorList>
            <person name="Shimoshige H."/>
            <person name="Kobayashi H."/>
            <person name="Maekawa T."/>
        </authorList>
    </citation>
    <scope>NUCLEOTIDE SEQUENCE [LARGE SCALE GENOMIC DNA]</scope>
    <source>
        <strain evidence="7 8">SIID29052-01</strain>
    </source>
</reference>
<evidence type="ECO:0000256" key="1">
    <source>
        <dbReference type="ARBA" id="ARBA00004141"/>
    </source>
</evidence>
<reference evidence="7 8" key="1">
    <citation type="submission" date="2020-04" db="EMBL/GenBank/DDBJ databases">
        <authorList>
            <consortium name="Desulfovibrio sp. FSS-1 genome sequencing consortium"/>
            <person name="Shimoshige H."/>
            <person name="Kobayashi H."/>
            <person name="Maekawa T."/>
        </authorList>
    </citation>
    <scope>NUCLEOTIDE SEQUENCE [LARGE SCALE GENOMIC DNA]</scope>
    <source>
        <strain evidence="7 8">SIID29052-01</strain>
    </source>
</reference>
<dbReference type="PANTHER" id="PTHR43701">
    <property type="entry name" value="MEMBRANE TRANSPORTER PROTEIN MJ0441-RELATED"/>
    <property type="match status" value="1"/>
</dbReference>
<feature type="transmembrane region" description="Helical" evidence="5">
    <location>
        <begin position="270"/>
        <end position="295"/>
    </location>
</feature>